<evidence type="ECO:0000256" key="6">
    <source>
        <dbReference type="ARBA" id="ARBA00023002"/>
    </source>
</evidence>
<dbReference type="PANTHER" id="PTHR47356:SF2">
    <property type="entry name" value="FAD-BINDING DOMAIN-CONTAINING PROTEIN-RELATED"/>
    <property type="match status" value="1"/>
</dbReference>
<evidence type="ECO:0000259" key="7">
    <source>
        <dbReference type="Pfam" id="PF01494"/>
    </source>
</evidence>
<evidence type="ECO:0000256" key="4">
    <source>
        <dbReference type="ARBA" id="ARBA00022630"/>
    </source>
</evidence>
<dbReference type="PRINTS" id="PR00420">
    <property type="entry name" value="RNGMNOXGNASE"/>
</dbReference>
<keyword evidence="6" id="KW-0560">Oxidoreductase</keyword>
<dbReference type="SUPFAM" id="SSF51905">
    <property type="entry name" value="FAD/NAD(P)-binding domain"/>
    <property type="match status" value="1"/>
</dbReference>
<keyword evidence="4" id="KW-0285">Flavoprotein</keyword>
<reference evidence="9" key="1">
    <citation type="submission" date="2016-02" db="EMBL/GenBank/DDBJ databases">
        <title>Draft genome sequence of Microdochium bolleyi, a fungal endophyte of beachgrass.</title>
        <authorList>
            <consortium name="DOE Joint Genome Institute"/>
            <person name="David A.S."/>
            <person name="May G."/>
            <person name="Haridas S."/>
            <person name="Lim J."/>
            <person name="Wang M."/>
            <person name="Labutti K."/>
            <person name="Lipzen A."/>
            <person name="Barry K."/>
            <person name="Grigoriev I.V."/>
        </authorList>
    </citation>
    <scope>NUCLEOTIDE SEQUENCE [LARGE SCALE GENOMIC DNA]</scope>
    <source>
        <strain evidence="9">J235TASD1</strain>
    </source>
</reference>
<evidence type="ECO:0000256" key="1">
    <source>
        <dbReference type="ARBA" id="ARBA00001974"/>
    </source>
</evidence>
<dbReference type="GO" id="GO:0004497">
    <property type="term" value="F:monooxygenase activity"/>
    <property type="evidence" value="ECO:0007669"/>
    <property type="project" value="InterPro"/>
</dbReference>
<accession>A0A136IT50</accession>
<dbReference type="Pfam" id="PF01494">
    <property type="entry name" value="FAD_binding_3"/>
    <property type="match status" value="1"/>
</dbReference>
<keyword evidence="5" id="KW-0274">FAD</keyword>
<dbReference type="EMBL" id="KQ964259">
    <property type="protein sequence ID" value="KXJ88101.1"/>
    <property type="molecule type" value="Genomic_DNA"/>
</dbReference>
<dbReference type="Gene3D" id="3.50.50.60">
    <property type="entry name" value="FAD/NAD(P)-binding domain"/>
    <property type="match status" value="1"/>
</dbReference>
<protein>
    <recommendedName>
        <fullName evidence="7">FAD-binding domain-containing protein</fullName>
    </recommendedName>
</protein>
<evidence type="ECO:0000256" key="5">
    <source>
        <dbReference type="ARBA" id="ARBA00022827"/>
    </source>
</evidence>
<comment type="pathway">
    <text evidence="2">Secondary metabolite biosynthesis.</text>
</comment>
<evidence type="ECO:0000313" key="9">
    <source>
        <dbReference type="Proteomes" id="UP000070501"/>
    </source>
</evidence>
<evidence type="ECO:0000256" key="3">
    <source>
        <dbReference type="ARBA" id="ARBA00007992"/>
    </source>
</evidence>
<gene>
    <name evidence="8" type="ORF">Micbo1qcDRAFT_214667</name>
</gene>
<feature type="domain" description="FAD-binding" evidence="7">
    <location>
        <begin position="5"/>
        <end position="353"/>
    </location>
</feature>
<sequence>MVHTAIVVGGGPVGLIAAHALSRAGIDFLLLESRPDIIINTGSDLVLNNTGMRVLNQLGLLDTLDTVSTTLNEIQRIDHKGNNIGHVNFLRHEKEFFGTAPCVLSRHDLTKVFYDSLPESTKARLHPNKRVATITSNANDDGVIITCKDGSTFETRLVIAADGAHSIVRQQMRDLTISHNASLPADATPAPVNEEQPYLTTFRCLWVRMPSVPSIPVGTTSETHGPGATTQLFAADDTTVTGVYERLDTPTKERVRWTQADQDACIAKWGHLPIAKGSAVTLGEAYAARTEAGLVSLEEGVVDNWSFDGRVVLTGDSAHKFTPSTGAGCNNGIVDIVALVNELYTVLPSSASAESAARTPTKVDVAAALQRYQRKRHAAVVSGCAISGNATKAATWADWPTSMVDRYLISIQFLQRYMAGKAARQATAKTPVFEFIEGEDRAGGSVPWVKKMKPLQRAVAVL</sequence>
<dbReference type="GO" id="GO:0071949">
    <property type="term" value="F:FAD binding"/>
    <property type="evidence" value="ECO:0007669"/>
    <property type="project" value="InterPro"/>
</dbReference>
<dbReference type="STRING" id="196109.A0A136IT50"/>
<evidence type="ECO:0000313" key="8">
    <source>
        <dbReference type="EMBL" id="KXJ88101.1"/>
    </source>
</evidence>
<dbReference type="InterPro" id="IPR036188">
    <property type="entry name" value="FAD/NAD-bd_sf"/>
</dbReference>
<dbReference type="AlphaFoldDB" id="A0A136IT50"/>
<comment type="similarity">
    <text evidence="3">Belongs to the paxM FAD-dependent monooxygenase family.</text>
</comment>
<comment type="cofactor">
    <cofactor evidence="1">
        <name>FAD</name>
        <dbReference type="ChEBI" id="CHEBI:57692"/>
    </cofactor>
</comment>
<dbReference type="Proteomes" id="UP000070501">
    <property type="component" value="Unassembled WGS sequence"/>
</dbReference>
<dbReference type="InterPro" id="IPR002938">
    <property type="entry name" value="FAD-bd"/>
</dbReference>
<dbReference type="OrthoDB" id="2431938at2759"/>
<proteinExistence type="inferred from homology"/>
<dbReference type="PANTHER" id="PTHR47356">
    <property type="entry name" value="FAD-DEPENDENT MONOOXYGENASE ASQG-RELATED"/>
    <property type="match status" value="1"/>
</dbReference>
<organism evidence="8 9">
    <name type="scientific">Microdochium bolleyi</name>
    <dbReference type="NCBI Taxonomy" id="196109"/>
    <lineage>
        <taxon>Eukaryota</taxon>
        <taxon>Fungi</taxon>
        <taxon>Dikarya</taxon>
        <taxon>Ascomycota</taxon>
        <taxon>Pezizomycotina</taxon>
        <taxon>Sordariomycetes</taxon>
        <taxon>Xylariomycetidae</taxon>
        <taxon>Xylariales</taxon>
        <taxon>Microdochiaceae</taxon>
        <taxon>Microdochium</taxon>
    </lineage>
</organism>
<dbReference type="InParanoid" id="A0A136IT50"/>
<keyword evidence="9" id="KW-1185">Reference proteome</keyword>
<name>A0A136IT50_9PEZI</name>
<dbReference type="InterPro" id="IPR050562">
    <property type="entry name" value="FAD_mOase_fung"/>
</dbReference>
<evidence type="ECO:0000256" key="2">
    <source>
        <dbReference type="ARBA" id="ARBA00005179"/>
    </source>
</evidence>